<gene>
    <name evidence="1" type="ORF">A8C52_06010</name>
</gene>
<dbReference type="AlphaFoldDB" id="A0A2A2X089"/>
<sequence length="86" mass="9833">MMEFSKEIKQESKRIQERATEVAGLLRELEGYEEILIALGKGDAMGATFRSEKNSNTPLILYKIFERMTDVDKLAFMAMVLGLEEE</sequence>
<organism evidence="1 2">
    <name type="scientific">Ligilactobacillus salivarius</name>
    <dbReference type="NCBI Taxonomy" id="1624"/>
    <lineage>
        <taxon>Bacteria</taxon>
        <taxon>Bacillati</taxon>
        <taxon>Bacillota</taxon>
        <taxon>Bacilli</taxon>
        <taxon>Lactobacillales</taxon>
        <taxon>Lactobacillaceae</taxon>
        <taxon>Ligilactobacillus</taxon>
    </lineage>
</organism>
<dbReference type="Proteomes" id="UP000218139">
    <property type="component" value="Unassembled WGS sequence"/>
</dbReference>
<evidence type="ECO:0000313" key="1">
    <source>
        <dbReference type="EMBL" id="PAY47690.1"/>
    </source>
</evidence>
<accession>A0A2A2X089</accession>
<reference evidence="1 2" key="1">
    <citation type="submission" date="2016-05" db="EMBL/GenBank/DDBJ databases">
        <authorList>
            <person name="Lee J.-Y."/>
            <person name="Kim E.B."/>
            <person name="Choi Y.-J."/>
        </authorList>
    </citation>
    <scope>NUCLEOTIDE SEQUENCE [LARGE SCALE GENOMIC DNA]</scope>
    <source>
        <strain evidence="1 2">KLA006</strain>
    </source>
</reference>
<dbReference type="RefSeq" id="WP_095798966.1">
    <property type="nucleotide sequence ID" value="NZ_CP183832.1"/>
</dbReference>
<name>A0A2A2X089_9LACO</name>
<protein>
    <submittedName>
        <fullName evidence="1">Uncharacterized protein</fullName>
    </submittedName>
</protein>
<proteinExistence type="predicted"/>
<comment type="caution">
    <text evidence="1">The sequence shown here is derived from an EMBL/GenBank/DDBJ whole genome shotgun (WGS) entry which is preliminary data.</text>
</comment>
<dbReference type="EMBL" id="LXZO01000078">
    <property type="protein sequence ID" value="PAY47690.1"/>
    <property type="molecule type" value="Genomic_DNA"/>
</dbReference>
<evidence type="ECO:0000313" key="2">
    <source>
        <dbReference type="Proteomes" id="UP000218139"/>
    </source>
</evidence>